<dbReference type="SUPFAM" id="SSF51206">
    <property type="entry name" value="cAMP-binding domain-like"/>
    <property type="match status" value="1"/>
</dbReference>
<dbReference type="AlphaFoldDB" id="A0A1N6EW09"/>
<gene>
    <name evidence="2" type="ORF">SAMN05443662_0797</name>
</gene>
<feature type="domain" description="Cyclic nucleotide-binding" evidence="1">
    <location>
        <begin position="15"/>
        <end position="117"/>
    </location>
</feature>
<dbReference type="InterPro" id="IPR000595">
    <property type="entry name" value="cNMP-bd_dom"/>
</dbReference>
<reference evidence="2 3" key="1">
    <citation type="submission" date="2016-11" db="EMBL/GenBank/DDBJ databases">
        <authorList>
            <person name="Jaros S."/>
            <person name="Januszkiewicz K."/>
            <person name="Wedrychowicz H."/>
        </authorList>
    </citation>
    <scope>NUCLEOTIDE SEQUENCE [LARGE SCALE GENOMIC DNA]</scope>
    <source>
        <strain evidence="2 3">DSM 17737</strain>
    </source>
</reference>
<evidence type="ECO:0000313" key="3">
    <source>
        <dbReference type="Proteomes" id="UP000198461"/>
    </source>
</evidence>
<evidence type="ECO:0000313" key="2">
    <source>
        <dbReference type="EMBL" id="SIN87176.1"/>
    </source>
</evidence>
<dbReference type="STRING" id="364032.SAMN05443662_0797"/>
<dbReference type="CDD" id="cd00038">
    <property type="entry name" value="CAP_ED"/>
    <property type="match status" value="1"/>
</dbReference>
<protein>
    <submittedName>
        <fullName evidence="2">Cyclic nucleotide-binding domain-containing protein</fullName>
    </submittedName>
</protein>
<dbReference type="PANTHER" id="PTHR23011">
    <property type="entry name" value="CYCLIC NUCLEOTIDE-BINDING DOMAIN CONTAINING PROTEIN"/>
    <property type="match status" value="1"/>
</dbReference>
<accession>A0A1N6EW09</accession>
<dbReference type="PROSITE" id="PS50042">
    <property type="entry name" value="CNMP_BINDING_3"/>
    <property type="match status" value="1"/>
</dbReference>
<dbReference type="OrthoDB" id="8565101at2"/>
<proteinExistence type="predicted"/>
<dbReference type="Proteomes" id="UP000198461">
    <property type="component" value="Unassembled WGS sequence"/>
</dbReference>
<name>A0A1N6EW09_9GAMM</name>
<evidence type="ECO:0000259" key="1">
    <source>
        <dbReference type="PROSITE" id="PS50042"/>
    </source>
</evidence>
<keyword evidence="3" id="KW-1185">Reference proteome</keyword>
<dbReference type="Pfam" id="PF00027">
    <property type="entry name" value="cNMP_binding"/>
    <property type="match status" value="1"/>
</dbReference>
<organism evidence="2 3">
    <name type="scientific">Sulfurivirga caldicuralii</name>
    <dbReference type="NCBI Taxonomy" id="364032"/>
    <lineage>
        <taxon>Bacteria</taxon>
        <taxon>Pseudomonadati</taxon>
        <taxon>Pseudomonadota</taxon>
        <taxon>Gammaproteobacteria</taxon>
        <taxon>Thiotrichales</taxon>
        <taxon>Piscirickettsiaceae</taxon>
        <taxon>Sulfurivirga</taxon>
    </lineage>
</organism>
<dbReference type="EMBL" id="FSRE01000002">
    <property type="protein sequence ID" value="SIN87176.1"/>
    <property type="molecule type" value="Genomic_DNA"/>
</dbReference>
<dbReference type="InterPro" id="IPR018490">
    <property type="entry name" value="cNMP-bd_dom_sf"/>
</dbReference>
<dbReference type="SMART" id="SM00100">
    <property type="entry name" value="cNMP"/>
    <property type="match status" value="1"/>
</dbReference>
<sequence>MSQQADAEIIKQSVLGQDLSDQDAQLLATITRHQTLNAGDVLYQEGDQDNTLYVIVSGKVAVGKDEGGRWVDIATLKEGAIAGEMAFVDGSPHTLTLKALKSTEVITIKREDFESLVENAPVTCYHIMRAIIRNGHRLQKEMNARFLEMSRFIQNQYTM</sequence>
<dbReference type="PANTHER" id="PTHR23011:SF28">
    <property type="entry name" value="CYCLIC NUCLEOTIDE-BINDING DOMAIN CONTAINING PROTEIN"/>
    <property type="match status" value="1"/>
</dbReference>
<dbReference type="RefSeq" id="WP_074201099.1">
    <property type="nucleotide sequence ID" value="NZ_FSRE01000002.1"/>
</dbReference>
<dbReference type="InterPro" id="IPR014710">
    <property type="entry name" value="RmlC-like_jellyroll"/>
</dbReference>
<dbReference type="Gene3D" id="2.60.120.10">
    <property type="entry name" value="Jelly Rolls"/>
    <property type="match status" value="1"/>
</dbReference>